<protein>
    <submittedName>
        <fullName evidence="1">Uncharacterized protein</fullName>
    </submittedName>
</protein>
<dbReference type="Proteomes" id="UP001187192">
    <property type="component" value="Unassembled WGS sequence"/>
</dbReference>
<dbReference type="AlphaFoldDB" id="A0AA88AEK0"/>
<name>A0AA88AEK0_FICCA</name>
<dbReference type="EMBL" id="BTGU01000018">
    <property type="protein sequence ID" value="GMN44398.1"/>
    <property type="molecule type" value="Genomic_DNA"/>
</dbReference>
<gene>
    <name evidence="1" type="ORF">TIFTF001_013601</name>
</gene>
<evidence type="ECO:0000313" key="1">
    <source>
        <dbReference type="EMBL" id="GMN44398.1"/>
    </source>
</evidence>
<organism evidence="1 2">
    <name type="scientific">Ficus carica</name>
    <name type="common">Common fig</name>
    <dbReference type="NCBI Taxonomy" id="3494"/>
    <lineage>
        <taxon>Eukaryota</taxon>
        <taxon>Viridiplantae</taxon>
        <taxon>Streptophyta</taxon>
        <taxon>Embryophyta</taxon>
        <taxon>Tracheophyta</taxon>
        <taxon>Spermatophyta</taxon>
        <taxon>Magnoliopsida</taxon>
        <taxon>eudicotyledons</taxon>
        <taxon>Gunneridae</taxon>
        <taxon>Pentapetalae</taxon>
        <taxon>rosids</taxon>
        <taxon>fabids</taxon>
        <taxon>Rosales</taxon>
        <taxon>Moraceae</taxon>
        <taxon>Ficeae</taxon>
        <taxon>Ficus</taxon>
    </lineage>
</organism>
<comment type="caution">
    <text evidence="1">The sequence shown here is derived from an EMBL/GenBank/DDBJ whole genome shotgun (WGS) entry which is preliminary data.</text>
</comment>
<reference evidence="1" key="1">
    <citation type="submission" date="2023-07" db="EMBL/GenBank/DDBJ databases">
        <title>draft genome sequence of fig (Ficus carica).</title>
        <authorList>
            <person name="Takahashi T."/>
            <person name="Nishimura K."/>
        </authorList>
    </citation>
    <scope>NUCLEOTIDE SEQUENCE</scope>
</reference>
<accession>A0AA88AEK0</accession>
<keyword evidence="2" id="KW-1185">Reference proteome</keyword>
<proteinExistence type="predicted"/>
<evidence type="ECO:0000313" key="2">
    <source>
        <dbReference type="Proteomes" id="UP001187192"/>
    </source>
</evidence>
<sequence>MVRRCCRDRGRISQLSHYRDGEGRTEKLGAMICRRGSWEVLRSLSKSPQCDAKYRDVSAIWIQSPSDPALLSSLL</sequence>